<dbReference type="InterPro" id="IPR018060">
    <property type="entry name" value="HTH_AraC"/>
</dbReference>
<name>D3Q365_STANL</name>
<evidence type="ECO:0000256" key="3">
    <source>
        <dbReference type="ARBA" id="ARBA00023163"/>
    </source>
</evidence>
<dbReference type="GO" id="GO:0043565">
    <property type="term" value="F:sequence-specific DNA binding"/>
    <property type="evidence" value="ECO:0007669"/>
    <property type="project" value="InterPro"/>
</dbReference>
<organism evidence="5 6">
    <name type="scientific">Stackebrandtia nassauensis (strain DSM 44728 / CIP 108903 / NRRL B-16338 / NBRC 102104 / LLR-40K-21)</name>
    <dbReference type="NCBI Taxonomy" id="446470"/>
    <lineage>
        <taxon>Bacteria</taxon>
        <taxon>Bacillati</taxon>
        <taxon>Actinomycetota</taxon>
        <taxon>Actinomycetes</taxon>
        <taxon>Glycomycetales</taxon>
        <taxon>Glycomycetaceae</taxon>
        <taxon>Stackebrandtia</taxon>
    </lineage>
</organism>
<evidence type="ECO:0000259" key="4">
    <source>
        <dbReference type="PROSITE" id="PS01124"/>
    </source>
</evidence>
<keyword evidence="6" id="KW-1185">Reference proteome</keyword>
<keyword evidence="1" id="KW-0805">Transcription regulation</keyword>
<dbReference type="HOGENOM" id="CLU_047930_0_1_11"/>
<dbReference type="InterPro" id="IPR035418">
    <property type="entry name" value="AraC-bd_2"/>
</dbReference>
<dbReference type="Proteomes" id="UP000000844">
    <property type="component" value="Chromosome"/>
</dbReference>
<dbReference type="AlphaFoldDB" id="D3Q365"/>
<dbReference type="Pfam" id="PF12833">
    <property type="entry name" value="HTH_18"/>
    <property type="match status" value="1"/>
</dbReference>
<dbReference type="Pfam" id="PF14525">
    <property type="entry name" value="AraC_binding_2"/>
    <property type="match status" value="1"/>
</dbReference>
<reference evidence="5 6" key="1">
    <citation type="journal article" date="2009" name="Stand. Genomic Sci.">
        <title>Complete genome sequence of Stackebrandtia nassauensis type strain (LLR-40K-21).</title>
        <authorList>
            <person name="Munk C."/>
            <person name="Lapidus A."/>
            <person name="Copeland A."/>
            <person name="Jando M."/>
            <person name="Mayilraj S."/>
            <person name="Glavina Del Rio T."/>
            <person name="Nolan M."/>
            <person name="Chen F."/>
            <person name="Lucas S."/>
            <person name="Tice H."/>
            <person name="Cheng J.F."/>
            <person name="Han C."/>
            <person name="Detter J.C."/>
            <person name="Bruce D."/>
            <person name="Goodwin L."/>
            <person name="Chain P."/>
            <person name="Pitluck S."/>
            <person name="Goker M."/>
            <person name="Ovchinikova G."/>
            <person name="Pati A."/>
            <person name="Ivanova N."/>
            <person name="Mavromatis K."/>
            <person name="Chen A."/>
            <person name="Palaniappan K."/>
            <person name="Land M."/>
            <person name="Hauser L."/>
            <person name="Chang Y.J."/>
            <person name="Jeffries C.D."/>
            <person name="Bristow J."/>
            <person name="Eisen J.A."/>
            <person name="Markowitz V."/>
            <person name="Hugenholtz P."/>
            <person name="Kyrpides N.C."/>
            <person name="Klenk H.P."/>
        </authorList>
    </citation>
    <scope>NUCLEOTIDE SEQUENCE [LARGE SCALE GENOMIC DNA]</scope>
    <source>
        <strain evidence="6">DSM 44728 / CIP 108903 / NRRL B-16338 / NBRC 102104 / LLR-40K-21</strain>
    </source>
</reference>
<dbReference type="SUPFAM" id="SSF46689">
    <property type="entry name" value="Homeodomain-like"/>
    <property type="match status" value="2"/>
</dbReference>
<dbReference type="InterPro" id="IPR009057">
    <property type="entry name" value="Homeodomain-like_sf"/>
</dbReference>
<dbReference type="KEGG" id="sna:Snas_0317"/>
<proteinExistence type="predicted"/>
<dbReference type="PROSITE" id="PS01124">
    <property type="entry name" value="HTH_ARAC_FAMILY_2"/>
    <property type="match status" value="1"/>
</dbReference>
<dbReference type="InterPro" id="IPR050204">
    <property type="entry name" value="AraC_XylS_family_regulators"/>
</dbReference>
<evidence type="ECO:0000256" key="1">
    <source>
        <dbReference type="ARBA" id="ARBA00023015"/>
    </source>
</evidence>
<keyword evidence="2" id="KW-0238">DNA-binding</keyword>
<sequence>MSAADYTPSQTGRTRFEVARTMLELPMLSETVPLARYPIFRTTDPVMAAERARTLFCPHRITEIDEPRHFHARQQGVNLRSLSISVLSYHCGVRLRTTELRDRYLILIPLGGAAEINVDGESLAVYPTLGCVVGACGPVRMGWSANCLMLVVRVERGALEAELRERIGGTGPVPIRFESAMDFASGLRAGWWRQLTHLVEDLDADSALPRHPLCVGGLESGLMLGLLVAQPHNHSERLRAAHPAIGEHRIMRAVAILEREPQRPWTTAGLAREAGIGVRALYTDFRRVLDTSPMAYLRNVRLRRVHRELRQPSRNTGVTVAKVATTWGFSHLGEFAAAYRRFYGENPSATLRRAEAATRVIV</sequence>
<dbReference type="GO" id="GO:0003700">
    <property type="term" value="F:DNA-binding transcription factor activity"/>
    <property type="evidence" value="ECO:0007669"/>
    <property type="project" value="InterPro"/>
</dbReference>
<keyword evidence="3" id="KW-0804">Transcription</keyword>
<evidence type="ECO:0000256" key="2">
    <source>
        <dbReference type="ARBA" id="ARBA00023125"/>
    </source>
</evidence>
<dbReference type="OrthoDB" id="5464689at2"/>
<dbReference type="PANTHER" id="PTHR46796:SF12">
    <property type="entry name" value="HTH-TYPE DNA-BINDING TRANSCRIPTIONAL ACTIVATOR EUTR"/>
    <property type="match status" value="1"/>
</dbReference>
<evidence type="ECO:0000313" key="6">
    <source>
        <dbReference type="Proteomes" id="UP000000844"/>
    </source>
</evidence>
<accession>D3Q365</accession>
<dbReference type="eggNOG" id="COG2207">
    <property type="taxonomic scope" value="Bacteria"/>
</dbReference>
<dbReference type="PANTHER" id="PTHR46796">
    <property type="entry name" value="HTH-TYPE TRANSCRIPTIONAL ACTIVATOR RHAS-RELATED"/>
    <property type="match status" value="1"/>
</dbReference>
<gene>
    <name evidence="5" type="ordered locus">Snas_0317</name>
</gene>
<feature type="domain" description="HTH araC/xylS-type" evidence="4">
    <location>
        <begin position="251"/>
        <end position="353"/>
    </location>
</feature>
<dbReference type="STRING" id="446470.Snas_0317"/>
<evidence type="ECO:0000313" key="5">
    <source>
        <dbReference type="EMBL" id="ADD40035.1"/>
    </source>
</evidence>
<dbReference type="Gene3D" id="1.10.10.60">
    <property type="entry name" value="Homeodomain-like"/>
    <property type="match status" value="1"/>
</dbReference>
<dbReference type="SMART" id="SM00342">
    <property type="entry name" value="HTH_ARAC"/>
    <property type="match status" value="1"/>
</dbReference>
<protein>
    <submittedName>
        <fullName evidence="5">Transcriptional regulator, AraC family</fullName>
    </submittedName>
</protein>
<dbReference type="RefSeq" id="WP_013015606.1">
    <property type="nucleotide sequence ID" value="NC_013947.1"/>
</dbReference>
<dbReference type="EMBL" id="CP001778">
    <property type="protein sequence ID" value="ADD40035.1"/>
    <property type="molecule type" value="Genomic_DNA"/>
</dbReference>